<protein>
    <submittedName>
        <fullName evidence="2">Uncharacterized protein</fullName>
    </submittedName>
</protein>
<comment type="caution">
    <text evidence="2">The sequence shown here is derived from an EMBL/GenBank/DDBJ whole genome shotgun (WGS) entry which is preliminary data.</text>
</comment>
<evidence type="ECO:0000313" key="3">
    <source>
        <dbReference type="Proteomes" id="UP000434582"/>
    </source>
</evidence>
<sequence length="180" mass="19774">MSDPSVGKRILDGLANATPEDWARAWERARRQEVSREDGMRRRILAHQTRREGQSDAPETHLCTPDQIAAPRDLGRDAGWAFHIGRCRCGRVHLVARRVTAADGGPGDGRWYMGRFEAEAMAHAFDPRTIRRMLGRHERILRGGPDADGPPVWIEHDPVGGPDGPCADDLGGNDGSTGPT</sequence>
<accession>A0A7X1ZIB0</accession>
<organism evidence="2 3">
    <name type="scientific">Roseospira navarrensis</name>
    <dbReference type="NCBI Taxonomy" id="140058"/>
    <lineage>
        <taxon>Bacteria</taxon>
        <taxon>Pseudomonadati</taxon>
        <taxon>Pseudomonadota</taxon>
        <taxon>Alphaproteobacteria</taxon>
        <taxon>Rhodospirillales</taxon>
        <taxon>Rhodospirillaceae</taxon>
        <taxon>Roseospira</taxon>
    </lineage>
</organism>
<proteinExistence type="predicted"/>
<name>A0A7X1ZIB0_9PROT</name>
<dbReference type="EMBL" id="WIVE01000107">
    <property type="protein sequence ID" value="MQX38479.1"/>
    <property type="molecule type" value="Genomic_DNA"/>
</dbReference>
<gene>
    <name evidence="2" type="ORF">GHC57_18330</name>
</gene>
<feature type="region of interest" description="Disordered" evidence="1">
    <location>
        <begin position="141"/>
        <end position="180"/>
    </location>
</feature>
<dbReference type="AlphaFoldDB" id="A0A7X1ZIB0"/>
<keyword evidence="3" id="KW-1185">Reference proteome</keyword>
<dbReference type="RefSeq" id="WP_153346991.1">
    <property type="nucleotide sequence ID" value="NZ_WIVE01000107.1"/>
</dbReference>
<dbReference type="Proteomes" id="UP000434582">
    <property type="component" value="Unassembled WGS sequence"/>
</dbReference>
<reference evidence="2 3" key="1">
    <citation type="submission" date="2019-10" db="EMBL/GenBank/DDBJ databases">
        <title>Draft whole-genome sequence of the purple nonsulfur photosynthetic bacterium Roseospira navarrensis DSM 15114.</title>
        <authorList>
            <person name="Kyndt J.A."/>
            <person name="Meyer T.E."/>
        </authorList>
    </citation>
    <scope>NUCLEOTIDE SEQUENCE [LARGE SCALE GENOMIC DNA]</scope>
    <source>
        <strain evidence="2 3">DSM 15114</strain>
    </source>
</reference>
<evidence type="ECO:0000256" key="1">
    <source>
        <dbReference type="SAM" id="MobiDB-lite"/>
    </source>
</evidence>
<evidence type="ECO:0000313" key="2">
    <source>
        <dbReference type="EMBL" id="MQX38479.1"/>
    </source>
</evidence>